<evidence type="ECO:0000313" key="2">
    <source>
        <dbReference type="Proteomes" id="UP000178603"/>
    </source>
</evidence>
<comment type="caution">
    <text evidence="1">The sequence shown here is derived from an EMBL/GenBank/DDBJ whole genome shotgun (WGS) entry which is preliminary data.</text>
</comment>
<gene>
    <name evidence="1" type="ORF">A3E44_00230</name>
</gene>
<dbReference type="AlphaFoldDB" id="A0A1F8ARU1"/>
<organism evidence="1 2">
    <name type="scientific">Candidatus Woesebacteria bacterium RIFCSPHIGHO2_12_FULL_41_24</name>
    <dbReference type="NCBI Taxonomy" id="1802510"/>
    <lineage>
        <taxon>Bacteria</taxon>
        <taxon>Candidatus Woeseibacteriota</taxon>
    </lineage>
</organism>
<protein>
    <submittedName>
        <fullName evidence="1">Uncharacterized protein</fullName>
    </submittedName>
</protein>
<proteinExistence type="predicted"/>
<accession>A0A1F8ARU1</accession>
<reference evidence="1 2" key="1">
    <citation type="journal article" date="2016" name="Nat. Commun.">
        <title>Thousands of microbial genomes shed light on interconnected biogeochemical processes in an aquifer system.</title>
        <authorList>
            <person name="Anantharaman K."/>
            <person name="Brown C.T."/>
            <person name="Hug L.A."/>
            <person name="Sharon I."/>
            <person name="Castelle C.J."/>
            <person name="Probst A.J."/>
            <person name="Thomas B.C."/>
            <person name="Singh A."/>
            <person name="Wilkins M.J."/>
            <person name="Karaoz U."/>
            <person name="Brodie E.L."/>
            <person name="Williams K.H."/>
            <person name="Hubbard S.S."/>
            <person name="Banfield J.F."/>
        </authorList>
    </citation>
    <scope>NUCLEOTIDE SEQUENCE [LARGE SCALE GENOMIC DNA]</scope>
</reference>
<evidence type="ECO:0000313" key="1">
    <source>
        <dbReference type="EMBL" id="OGM54476.1"/>
    </source>
</evidence>
<sequence length="249" mass="29361">MNKKIVHIYNWWKANNLTTDRMIRAKRTWQEFYNNDKYGFLIAEFSLENGQRNSLSLGEKKTMPFLKDVVDYGLSAYPDCDLFLYTNSDISFVTNASNFIRDSLKKWECGYSHRVDFSKKDLPKNTITRDQLRDKLPLGRWSAGSDVFFFTRRWWNNHKGNLPDALIGFEAWDACVMAAMLKSGLPEPIKWLSYHQIHESYWKKNRLTSKGQLYNRKICTKWAIKNNLGHLINYGSFLFKLPTPYNVII</sequence>
<name>A0A1F8ARU1_9BACT</name>
<dbReference type="EMBL" id="MGGW01000014">
    <property type="protein sequence ID" value="OGM54476.1"/>
    <property type="molecule type" value="Genomic_DNA"/>
</dbReference>
<dbReference type="Proteomes" id="UP000178603">
    <property type="component" value="Unassembled WGS sequence"/>
</dbReference>